<evidence type="ECO:0000256" key="3">
    <source>
        <dbReference type="ARBA" id="ARBA00023163"/>
    </source>
</evidence>
<dbReference type="GO" id="GO:0003700">
    <property type="term" value="F:DNA-binding transcription factor activity"/>
    <property type="evidence" value="ECO:0007669"/>
    <property type="project" value="TreeGrafter"/>
</dbReference>
<dbReference type="Proteomes" id="UP000317778">
    <property type="component" value="Unassembled WGS sequence"/>
</dbReference>
<protein>
    <recommendedName>
        <fullName evidence="4">HTH cro/C1-type domain-containing protein</fullName>
    </recommendedName>
</protein>
<evidence type="ECO:0000256" key="1">
    <source>
        <dbReference type="ARBA" id="ARBA00023015"/>
    </source>
</evidence>
<dbReference type="Pfam" id="PF01381">
    <property type="entry name" value="HTH_3"/>
    <property type="match status" value="1"/>
</dbReference>
<proteinExistence type="predicted"/>
<evidence type="ECO:0000313" key="5">
    <source>
        <dbReference type="EMBL" id="TKJ40943.1"/>
    </source>
</evidence>
<dbReference type="Gene3D" id="1.10.260.40">
    <property type="entry name" value="lambda repressor-like DNA-binding domains"/>
    <property type="match status" value="1"/>
</dbReference>
<dbReference type="InterPro" id="IPR010982">
    <property type="entry name" value="Lambda_DNA-bd_dom_sf"/>
</dbReference>
<dbReference type="EMBL" id="NJBO01000015">
    <property type="protein sequence ID" value="TKJ40943.1"/>
    <property type="molecule type" value="Genomic_DNA"/>
</dbReference>
<dbReference type="InterPro" id="IPR001387">
    <property type="entry name" value="Cro/C1-type_HTH"/>
</dbReference>
<name>A0A532V151_UNCT6</name>
<dbReference type="PROSITE" id="PS50943">
    <property type="entry name" value="HTH_CROC1"/>
    <property type="match status" value="1"/>
</dbReference>
<gene>
    <name evidence="5" type="ORF">CEE36_08740</name>
</gene>
<comment type="caution">
    <text evidence="5">The sequence shown here is derived from an EMBL/GenBank/DDBJ whole genome shotgun (WGS) entry which is preliminary data.</text>
</comment>
<evidence type="ECO:0000259" key="4">
    <source>
        <dbReference type="PROSITE" id="PS50943"/>
    </source>
</evidence>
<sequence length="173" mass="19628">MFRFLLFFGTSGIWLRNNHPILLIHGSLFIFTGFYYKYIACQGLFFKYAVDMFCALDLIIQMKKKNKLLVGVGDAIRARRKARNMNQEELAHASGLNVKYLGGVERGEINLSLLSLQKVTDALGCGLTDILPRSKEEGSNKLLSELIVFLETQDERFLSIALPLLHTLRDSIK</sequence>
<evidence type="ECO:0000313" key="6">
    <source>
        <dbReference type="Proteomes" id="UP000317778"/>
    </source>
</evidence>
<feature type="domain" description="HTH cro/C1-type" evidence="4">
    <location>
        <begin position="76"/>
        <end position="131"/>
    </location>
</feature>
<keyword evidence="3" id="KW-0804">Transcription</keyword>
<dbReference type="PANTHER" id="PTHR46797:SF23">
    <property type="entry name" value="HTH-TYPE TRANSCRIPTIONAL REGULATOR SUTR"/>
    <property type="match status" value="1"/>
</dbReference>
<accession>A0A532V151</accession>
<dbReference type="AlphaFoldDB" id="A0A532V151"/>
<dbReference type="GO" id="GO:0003677">
    <property type="term" value="F:DNA binding"/>
    <property type="evidence" value="ECO:0007669"/>
    <property type="project" value="UniProtKB-KW"/>
</dbReference>
<dbReference type="SMART" id="SM00530">
    <property type="entry name" value="HTH_XRE"/>
    <property type="match status" value="1"/>
</dbReference>
<dbReference type="PANTHER" id="PTHR46797">
    <property type="entry name" value="HTH-TYPE TRANSCRIPTIONAL REGULATOR"/>
    <property type="match status" value="1"/>
</dbReference>
<reference evidence="5 6" key="1">
    <citation type="submission" date="2017-06" db="EMBL/GenBank/DDBJ databases">
        <title>Novel microbial phyla capable of carbon fixation and sulfur reduction in deep-sea sediments.</title>
        <authorList>
            <person name="Huang J."/>
            <person name="Baker B."/>
            <person name="Wang Y."/>
        </authorList>
    </citation>
    <scope>NUCLEOTIDE SEQUENCE [LARGE SCALE GENOMIC DNA]</scope>
    <source>
        <strain evidence="5">B3_TA06</strain>
    </source>
</reference>
<dbReference type="SUPFAM" id="SSF47413">
    <property type="entry name" value="lambda repressor-like DNA-binding domains"/>
    <property type="match status" value="1"/>
</dbReference>
<keyword evidence="2" id="KW-0238">DNA-binding</keyword>
<dbReference type="CDD" id="cd00093">
    <property type="entry name" value="HTH_XRE"/>
    <property type="match status" value="1"/>
</dbReference>
<dbReference type="InterPro" id="IPR050807">
    <property type="entry name" value="TransReg_Diox_bact_type"/>
</dbReference>
<organism evidence="5 6">
    <name type="scientific">candidate division TA06 bacterium B3_TA06</name>
    <dbReference type="NCBI Taxonomy" id="2012487"/>
    <lineage>
        <taxon>Bacteria</taxon>
        <taxon>Bacteria division TA06</taxon>
    </lineage>
</organism>
<keyword evidence="1" id="KW-0805">Transcription regulation</keyword>
<dbReference type="GO" id="GO:0005829">
    <property type="term" value="C:cytosol"/>
    <property type="evidence" value="ECO:0007669"/>
    <property type="project" value="TreeGrafter"/>
</dbReference>
<evidence type="ECO:0000256" key="2">
    <source>
        <dbReference type="ARBA" id="ARBA00023125"/>
    </source>
</evidence>